<dbReference type="SUPFAM" id="SSF103473">
    <property type="entry name" value="MFS general substrate transporter"/>
    <property type="match status" value="1"/>
</dbReference>
<evidence type="ECO:0000256" key="5">
    <source>
        <dbReference type="ARBA" id="ARBA00023136"/>
    </source>
</evidence>
<dbReference type="InterPro" id="IPR011701">
    <property type="entry name" value="MFS"/>
</dbReference>
<feature type="transmembrane region" description="Helical" evidence="6">
    <location>
        <begin position="340"/>
        <end position="359"/>
    </location>
</feature>
<reference evidence="8 9" key="1">
    <citation type="submission" date="2017-03" db="EMBL/GenBank/DDBJ databases">
        <title>Genomes of endolithic fungi from Antarctica.</title>
        <authorList>
            <person name="Coleine C."/>
            <person name="Masonjones S."/>
            <person name="Stajich J.E."/>
        </authorList>
    </citation>
    <scope>NUCLEOTIDE SEQUENCE [LARGE SCALE GENOMIC DNA]</scope>
    <source>
        <strain evidence="8 9">CCFEE 6315</strain>
    </source>
</reference>
<feature type="transmembrane region" description="Helical" evidence="6">
    <location>
        <begin position="371"/>
        <end position="392"/>
    </location>
</feature>
<gene>
    <name evidence="8" type="ORF">B0A50_04771</name>
</gene>
<feature type="transmembrane region" description="Helical" evidence="6">
    <location>
        <begin position="66"/>
        <end position="83"/>
    </location>
</feature>
<dbReference type="PANTHER" id="PTHR43791:SF92">
    <property type="entry name" value="AGL026WP"/>
    <property type="match status" value="1"/>
</dbReference>
<evidence type="ECO:0000256" key="6">
    <source>
        <dbReference type="SAM" id="Phobius"/>
    </source>
</evidence>
<dbReference type="GO" id="GO:0016020">
    <property type="term" value="C:membrane"/>
    <property type="evidence" value="ECO:0007669"/>
    <property type="project" value="UniProtKB-SubCell"/>
</dbReference>
<organism evidence="8 9">
    <name type="scientific">Salinomyces thailandicus</name>
    <dbReference type="NCBI Taxonomy" id="706561"/>
    <lineage>
        <taxon>Eukaryota</taxon>
        <taxon>Fungi</taxon>
        <taxon>Dikarya</taxon>
        <taxon>Ascomycota</taxon>
        <taxon>Pezizomycotina</taxon>
        <taxon>Dothideomycetes</taxon>
        <taxon>Dothideomycetidae</taxon>
        <taxon>Mycosphaerellales</taxon>
        <taxon>Teratosphaeriaceae</taxon>
        <taxon>Salinomyces</taxon>
    </lineage>
</organism>
<proteinExistence type="predicted"/>
<evidence type="ECO:0000313" key="9">
    <source>
        <dbReference type="Proteomes" id="UP000308549"/>
    </source>
</evidence>
<dbReference type="AlphaFoldDB" id="A0A4U0TW94"/>
<evidence type="ECO:0000256" key="2">
    <source>
        <dbReference type="ARBA" id="ARBA00022448"/>
    </source>
</evidence>
<dbReference type="OrthoDB" id="2250022at2759"/>
<dbReference type="FunFam" id="1.20.1250.20:FF:000013">
    <property type="entry name" value="MFS general substrate transporter"/>
    <property type="match status" value="1"/>
</dbReference>
<feature type="domain" description="Major facilitator superfamily (MFS) profile" evidence="7">
    <location>
        <begin position="70"/>
        <end position="492"/>
    </location>
</feature>
<keyword evidence="2" id="KW-0813">Transport</keyword>
<feature type="transmembrane region" description="Helical" evidence="6">
    <location>
        <begin position="398"/>
        <end position="419"/>
    </location>
</feature>
<feature type="transmembrane region" description="Helical" evidence="6">
    <location>
        <begin position="139"/>
        <end position="160"/>
    </location>
</feature>
<keyword evidence="3 6" id="KW-0812">Transmembrane</keyword>
<feature type="transmembrane region" description="Helical" evidence="6">
    <location>
        <begin position="458"/>
        <end position="483"/>
    </location>
</feature>
<feature type="transmembrane region" description="Helical" evidence="6">
    <location>
        <begin position="233"/>
        <end position="256"/>
    </location>
</feature>
<dbReference type="EMBL" id="NAJL01000027">
    <property type="protein sequence ID" value="TKA26663.1"/>
    <property type="molecule type" value="Genomic_DNA"/>
</dbReference>
<evidence type="ECO:0000256" key="3">
    <source>
        <dbReference type="ARBA" id="ARBA00022692"/>
    </source>
</evidence>
<dbReference type="GO" id="GO:0022857">
    <property type="term" value="F:transmembrane transporter activity"/>
    <property type="evidence" value="ECO:0007669"/>
    <property type="project" value="InterPro"/>
</dbReference>
<dbReference type="Gene3D" id="1.20.1250.20">
    <property type="entry name" value="MFS general substrate transporter like domains"/>
    <property type="match status" value="2"/>
</dbReference>
<feature type="transmembrane region" description="Helical" evidence="6">
    <location>
        <begin position="201"/>
        <end position="221"/>
    </location>
</feature>
<feature type="transmembrane region" description="Helical" evidence="6">
    <location>
        <begin position="308"/>
        <end position="328"/>
    </location>
</feature>
<dbReference type="PANTHER" id="PTHR43791">
    <property type="entry name" value="PERMEASE-RELATED"/>
    <property type="match status" value="1"/>
</dbReference>
<sequence>MSAMAPIDQIQPSDGKDAHAGIDQLDYVEDGIADIKPDRTMQAPPLVREMTADERKRKERIMVRKIDFRLFPPVIVMYIMNYLDRNNIATARLSGKEGLQESLDMTDQQYETCVSILFVGYILMQVPSNLFLNKVGKPALYLPAVMIIWGTISTATAAAQSYGGLVAIRFFLGFIEAAYFPGCLYFLSCWYTRKELAFRSAILYAGSLISGAFAGLIAAGITDGMDGKLGLEAWRWLFIIEGAITIVIAAGAFLILPNFPRTTNWLSEEERQLAIWRLQEDVGVDDWTSSEEQGFWHGFALAVKDIKVWVLMVMLLGIVSSASVTNFFPSVVQTLGYSKIISLVLTAPPYILAMITAFLNALHADKTGERFLHVSIPLLVAIVAFILAAATTSMAPRYVAMMLMVPGVYTGYVIVLAWISNTIARPPAKRAAALALINAVSNASQIYASYMYSGAPRYIIAFSVNCGTAVLSILMAALLRIMLVRLNKKLDRGEMLKDGTTGAAQGQGEAMRKGFRYLV</sequence>
<dbReference type="InterPro" id="IPR020846">
    <property type="entry name" value="MFS_dom"/>
</dbReference>
<dbReference type="InterPro" id="IPR036259">
    <property type="entry name" value="MFS_trans_sf"/>
</dbReference>
<feature type="transmembrane region" description="Helical" evidence="6">
    <location>
        <begin position="166"/>
        <end position="189"/>
    </location>
</feature>
<evidence type="ECO:0000256" key="1">
    <source>
        <dbReference type="ARBA" id="ARBA00004141"/>
    </source>
</evidence>
<dbReference type="Pfam" id="PF07690">
    <property type="entry name" value="MFS_1"/>
    <property type="match status" value="1"/>
</dbReference>
<comment type="subcellular location">
    <subcellularLocation>
        <location evidence="1">Membrane</location>
        <topology evidence="1">Multi-pass membrane protein</topology>
    </subcellularLocation>
</comment>
<dbReference type="PROSITE" id="PS50850">
    <property type="entry name" value="MFS"/>
    <property type="match status" value="1"/>
</dbReference>
<keyword evidence="4 6" id="KW-1133">Transmembrane helix</keyword>
<feature type="transmembrane region" description="Helical" evidence="6">
    <location>
        <begin position="114"/>
        <end position="132"/>
    </location>
</feature>
<accession>A0A4U0TW94</accession>
<keyword evidence="9" id="KW-1185">Reference proteome</keyword>
<comment type="caution">
    <text evidence="8">The sequence shown here is derived from an EMBL/GenBank/DDBJ whole genome shotgun (WGS) entry which is preliminary data.</text>
</comment>
<dbReference type="FunFam" id="1.20.1250.20:FF:000057">
    <property type="entry name" value="MFS general substrate transporter"/>
    <property type="match status" value="1"/>
</dbReference>
<evidence type="ECO:0000256" key="4">
    <source>
        <dbReference type="ARBA" id="ARBA00022989"/>
    </source>
</evidence>
<feature type="transmembrane region" description="Helical" evidence="6">
    <location>
        <begin position="431"/>
        <end position="452"/>
    </location>
</feature>
<protein>
    <recommendedName>
        <fullName evidence="7">Major facilitator superfamily (MFS) profile domain-containing protein</fullName>
    </recommendedName>
</protein>
<keyword evidence="5 6" id="KW-0472">Membrane</keyword>
<name>A0A4U0TW94_9PEZI</name>
<evidence type="ECO:0000259" key="7">
    <source>
        <dbReference type="PROSITE" id="PS50850"/>
    </source>
</evidence>
<dbReference type="Proteomes" id="UP000308549">
    <property type="component" value="Unassembled WGS sequence"/>
</dbReference>
<evidence type="ECO:0000313" key="8">
    <source>
        <dbReference type="EMBL" id="TKA26663.1"/>
    </source>
</evidence>